<dbReference type="GO" id="GO:1990879">
    <property type="term" value="C:CST complex"/>
    <property type="evidence" value="ECO:0007669"/>
    <property type="project" value="InterPro"/>
</dbReference>
<sequence>SMANSQIESGAPITLQELYPSSPFFMEARSLRVTGLLKGYSVETAIGVIEDGEKSLKINTQHLRDVSFRVGSVYQFIGELHIEPNNEVSFHPILQARTGRNVDGIDINLYRKTIELLRRFLEVEEDNRNMVE</sequence>
<dbReference type="Gene3D" id="2.40.50.140">
    <property type="entry name" value="Nucleic acid-binding proteins"/>
    <property type="match status" value="1"/>
</dbReference>
<protein>
    <recommendedName>
        <fullName evidence="3">CST complex subunit TEN1</fullName>
    </recommendedName>
</protein>
<dbReference type="AlphaFoldDB" id="A0A8S9QHZ3"/>
<evidence type="ECO:0000313" key="2">
    <source>
        <dbReference type="Proteomes" id="UP000712600"/>
    </source>
</evidence>
<dbReference type="EMBL" id="QGKX02000996">
    <property type="protein sequence ID" value="KAF3553722.1"/>
    <property type="molecule type" value="Genomic_DNA"/>
</dbReference>
<gene>
    <name evidence="1" type="ORF">F2Q69_00014272</name>
</gene>
<dbReference type="GO" id="GO:0032211">
    <property type="term" value="P:negative regulation of telomere maintenance via telomerase"/>
    <property type="evidence" value="ECO:0007669"/>
    <property type="project" value="TreeGrafter"/>
</dbReference>
<dbReference type="Pfam" id="PF15490">
    <property type="entry name" value="Ten1_2"/>
    <property type="match status" value="1"/>
</dbReference>
<dbReference type="InterPro" id="IPR012340">
    <property type="entry name" value="NA-bd_OB-fold"/>
</dbReference>
<organism evidence="1 2">
    <name type="scientific">Brassica cretica</name>
    <name type="common">Mustard</name>
    <dbReference type="NCBI Taxonomy" id="69181"/>
    <lineage>
        <taxon>Eukaryota</taxon>
        <taxon>Viridiplantae</taxon>
        <taxon>Streptophyta</taxon>
        <taxon>Embryophyta</taxon>
        <taxon>Tracheophyta</taxon>
        <taxon>Spermatophyta</taxon>
        <taxon>Magnoliopsida</taxon>
        <taxon>eudicotyledons</taxon>
        <taxon>Gunneridae</taxon>
        <taxon>Pentapetalae</taxon>
        <taxon>rosids</taxon>
        <taxon>malvids</taxon>
        <taxon>Brassicales</taxon>
        <taxon>Brassicaceae</taxon>
        <taxon>Brassiceae</taxon>
        <taxon>Brassica</taxon>
    </lineage>
</organism>
<dbReference type="GO" id="GO:0010521">
    <property type="term" value="F:telomerase inhibitor activity"/>
    <property type="evidence" value="ECO:0007669"/>
    <property type="project" value="TreeGrafter"/>
</dbReference>
<comment type="caution">
    <text evidence="1">The sequence shown here is derived from an EMBL/GenBank/DDBJ whole genome shotgun (WGS) entry which is preliminary data.</text>
</comment>
<evidence type="ECO:0008006" key="3">
    <source>
        <dbReference type="Google" id="ProtNLM"/>
    </source>
</evidence>
<feature type="non-terminal residue" evidence="1">
    <location>
        <position position="1"/>
    </location>
</feature>
<dbReference type="InterPro" id="IPR029146">
    <property type="entry name" value="Ten1_animal_plant"/>
</dbReference>
<dbReference type="FunFam" id="2.40.50.140:FF:000410">
    <property type="entry name" value="CST complex subunit TEN1"/>
    <property type="match status" value="1"/>
</dbReference>
<accession>A0A8S9QHZ3</accession>
<proteinExistence type="predicted"/>
<dbReference type="Proteomes" id="UP000712600">
    <property type="component" value="Unassembled WGS sequence"/>
</dbReference>
<dbReference type="PANTHER" id="PTHR33905:SF1">
    <property type="entry name" value="CST COMPLEX SUBUNIT TEN1"/>
    <property type="match status" value="1"/>
</dbReference>
<dbReference type="GO" id="GO:0003697">
    <property type="term" value="F:single-stranded DNA binding"/>
    <property type="evidence" value="ECO:0007669"/>
    <property type="project" value="InterPro"/>
</dbReference>
<dbReference type="PANTHER" id="PTHR33905">
    <property type="entry name" value="CST COMPLEX SUBUNIT TEN1"/>
    <property type="match status" value="1"/>
</dbReference>
<dbReference type="GO" id="GO:0042162">
    <property type="term" value="F:telomeric DNA binding"/>
    <property type="evidence" value="ECO:0007669"/>
    <property type="project" value="TreeGrafter"/>
</dbReference>
<evidence type="ECO:0000313" key="1">
    <source>
        <dbReference type="EMBL" id="KAF3553722.1"/>
    </source>
</evidence>
<reference evidence="1" key="1">
    <citation type="submission" date="2019-12" db="EMBL/GenBank/DDBJ databases">
        <title>Genome sequencing and annotation of Brassica cretica.</title>
        <authorList>
            <person name="Studholme D.J."/>
            <person name="Sarris P."/>
        </authorList>
    </citation>
    <scope>NUCLEOTIDE SEQUENCE</scope>
    <source>
        <strain evidence="1">PFS-109/04</strain>
        <tissue evidence="1">Leaf</tissue>
    </source>
</reference>
<name>A0A8S9QHZ3_BRACR</name>